<reference evidence="2 3" key="1">
    <citation type="submission" date="2019-08" db="EMBL/GenBank/DDBJ databases">
        <title>Archangium and Cystobacter genomes.</title>
        <authorList>
            <person name="Chen I.-C.K."/>
            <person name="Wielgoss S."/>
        </authorList>
    </citation>
    <scope>NUCLEOTIDE SEQUENCE [LARGE SCALE GENOMIC DNA]</scope>
    <source>
        <strain evidence="2 3">Cbm 6</strain>
    </source>
</reference>
<evidence type="ECO:0000256" key="1">
    <source>
        <dbReference type="SAM" id="SignalP"/>
    </source>
</evidence>
<dbReference type="Gene3D" id="2.60.40.10">
    <property type="entry name" value="Immunoglobulins"/>
    <property type="match status" value="2"/>
</dbReference>
<keyword evidence="1" id="KW-0732">Signal</keyword>
<feature type="signal peptide" evidence="1">
    <location>
        <begin position="1"/>
        <end position="20"/>
    </location>
</feature>
<dbReference type="Proteomes" id="UP001611383">
    <property type="component" value="Chromosome"/>
</dbReference>
<protein>
    <submittedName>
        <fullName evidence="2">Uncharacterized protein</fullName>
    </submittedName>
</protein>
<dbReference type="Pfam" id="PF05345">
    <property type="entry name" value="He_PIG"/>
    <property type="match status" value="2"/>
</dbReference>
<dbReference type="PROSITE" id="PS51257">
    <property type="entry name" value="PROKAR_LIPOPROTEIN"/>
    <property type="match status" value="1"/>
</dbReference>
<dbReference type="PANTHER" id="PTHR37494:SF1">
    <property type="entry name" value="STAPHYLOCOCCUS AUREUS SURFACE PROTEIN A"/>
    <property type="match status" value="1"/>
</dbReference>
<feature type="chain" id="PRO_5046999220" evidence="1">
    <location>
        <begin position="21"/>
        <end position="351"/>
    </location>
</feature>
<gene>
    <name evidence="2" type="ORF">F0U60_04320</name>
</gene>
<dbReference type="InterPro" id="IPR015919">
    <property type="entry name" value="Cadherin-like_sf"/>
</dbReference>
<evidence type="ECO:0000313" key="2">
    <source>
        <dbReference type="EMBL" id="WNG43406.1"/>
    </source>
</evidence>
<organism evidence="2 3">
    <name type="scientific">Archangium minus</name>
    <dbReference type="NCBI Taxonomy" id="83450"/>
    <lineage>
        <taxon>Bacteria</taxon>
        <taxon>Pseudomonadati</taxon>
        <taxon>Myxococcota</taxon>
        <taxon>Myxococcia</taxon>
        <taxon>Myxococcales</taxon>
        <taxon>Cystobacterineae</taxon>
        <taxon>Archangiaceae</taxon>
        <taxon>Archangium</taxon>
    </lineage>
</organism>
<name>A0ABY9WKZ8_9BACT</name>
<dbReference type="PANTHER" id="PTHR37494">
    <property type="entry name" value="HEMAGGLUTININ"/>
    <property type="match status" value="1"/>
</dbReference>
<evidence type="ECO:0000313" key="3">
    <source>
        <dbReference type="Proteomes" id="UP001611383"/>
    </source>
</evidence>
<dbReference type="SUPFAM" id="SSF49313">
    <property type="entry name" value="Cadherin-like"/>
    <property type="match status" value="1"/>
</dbReference>
<proteinExistence type="predicted"/>
<dbReference type="RefSeq" id="WP_395814257.1">
    <property type="nucleotide sequence ID" value="NZ_CP043494.1"/>
</dbReference>
<dbReference type="InterPro" id="IPR013783">
    <property type="entry name" value="Ig-like_fold"/>
</dbReference>
<keyword evidence="3" id="KW-1185">Reference proteome</keyword>
<dbReference type="EMBL" id="CP043494">
    <property type="protein sequence ID" value="WNG43406.1"/>
    <property type="molecule type" value="Genomic_DNA"/>
</dbReference>
<accession>A0ABY9WKZ8</accession>
<sequence length="351" mass="37180">MRHGAWWMAGAVLLGVAACAFQPDFSRYPSCDEQGACPGGWTCLAPEKVCLPDCGERGPCPPIEVPSDTDGGEPDAGPTQLVLVPDGPGRGLETESYAHRFQASGGTPPYAFSVTAGETPPGLTLDPEGILSGKPLTAGDFLFTVEVVDQGATPQRSSQEFSVRIRPLLRLAGPGVLTFFETGKDYEDQLSATGGRSPYRYELVSGSVLPSGFILREDGLVYGKASEDISTPPFDVRVTDSDEPPQTAIRRIQLTSIPCSSTQVCIKTTALPDARVGSPYTYKLQTNPTSVNWSVEDATKLPPGITLNTSTGVLSGQPTQARLDPYEFTVSASTGLLGPATSSRTLKITVY</sequence>